<name>A0AAF0ATY9_9SCHI</name>
<sequence length="593" mass="67544">MSKDVKESARFYLLDLIDSIAGKKSLLLERELSGILGQIITTNTLQEHGIPQVFWFDSNIPQELDQKIIYLCRPTYANAKLVSAHVRQHQQNMNQTENTVILLPCTNVLFETVLQEEGVFGELVIMEWSLHVVPLDEDLFSLELSPGVKEDNLLKHSVSALVNFESQNGRFPRASGRGPNSAKLVEIWDKWYQEEAINNARKDEYEVSTSYDSVLIMDRTMDWVTPFLTQLTYLGLLDEILGIEQMNVKLPPNLVNRNENLSSGSHKKFSLSSSYSTISKDVKDANFNCIGSYLGKIARKLSSDYDGRRQAKTVNQIRDFVSKLGSLQSEHTSLNIHTGLAELMMQHAKSSTFQKILQIQQSLVSGADPSSQFPLLDQLIYTDVPVEEVFRILCLASIVSTGLKQKDIDFYRKEIVQTYGYKNLLTFQCLIDAGLLRVRPSSNISLQRSFSYTTWLNNYPLINEEVNEQHPSDISYTYSGYGPLSVHMSYDILQNRDNPEKLARLNSFPGEYVDKWFKQQDRNFSRTFTRGTDKKRKILIFFLGGCTFTELSAFRLLADKLGKFEFTFMTTGMITGGKIVQSFMPSIQTLIDE</sequence>
<evidence type="ECO:0000313" key="2">
    <source>
        <dbReference type="EMBL" id="WBW71117.1"/>
    </source>
</evidence>
<protein>
    <submittedName>
        <fullName evidence="2">HOPS/CORVET complex subunit, vacuolar sorting protein Vps33</fullName>
    </submittedName>
</protein>
<dbReference type="InterPro" id="IPR027482">
    <property type="entry name" value="Sec1-like_dom2"/>
</dbReference>
<dbReference type="AlphaFoldDB" id="A0AAF0ATY9"/>
<dbReference type="InterPro" id="IPR001619">
    <property type="entry name" value="Sec1-like"/>
</dbReference>
<dbReference type="InterPro" id="IPR043127">
    <property type="entry name" value="Sec-1-like_dom3a"/>
</dbReference>
<dbReference type="GO" id="GO:0016192">
    <property type="term" value="P:vesicle-mediated transport"/>
    <property type="evidence" value="ECO:0007669"/>
    <property type="project" value="InterPro"/>
</dbReference>
<evidence type="ECO:0000256" key="1">
    <source>
        <dbReference type="ARBA" id="ARBA00009884"/>
    </source>
</evidence>
<dbReference type="Proteomes" id="UP001212411">
    <property type="component" value="Chromosome 1"/>
</dbReference>
<dbReference type="InterPro" id="IPR043154">
    <property type="entry name" value="Sec-1-like_dom1"/>
</dbReference>
<dbReference type="Gene3D" id="1.25.40.850">
    <property type="match status" value="1"/>
</dbReference>
<comment type="similarity">
    <text evidence="1">Belongs to the STXBP/unc-18/SEC1 family.</text>
</comment>
<dbReference type="PANTHER" id="PTHR11679">
    <property type="entry name" value="VESICLE PROTEIN SORTING-ASSOCIATED"/>
    <property type="match status" value="1"/>
</dbReference>
<dbReference type="EMBL" id="CP115611">
    <property type="protein sequence ID" value="WBW71117.1"/>
    <property type="molecule type" value="Genomic_DNA"/>
</dbReference>
<keyword evidence="3" id="KW-1185">Reference proteome</keyword>
<dbReference type="InterPro" id="IPR036045">
    <property type="entry name" value="Sec1-like_sf"/>
</dbReference>
<proteinExistence type="inferred from homology"/>
<dbReference type="KEGG" id="som:SOMG_01139"/>
<organism evidence="2 3">
    <name type="scientific">Schizosaccharomyces osmophilus</name>
    <dbReference type="NCBI Taxonomy" id="2545709"/>
    <lineage>
        <taxon>Eukaryota</taxon>
        <taxon>Fungi</taxon>
        <taxon>Dikarya</taxon>
        <taxon>Ascomycota</taxon>
        <taxon>Taphrinomycotina</taxon>
        <taxon>Schizosaccharomycetes</taxon>
        <taxon>Schizosaccharomycetales</taxon>
        <taxon>Schizosaccharomycetaceae</taxon>
        <taxon>Schizosaccharomyces</taxon>
    </lineage>
</organism>
<dbReference type="InterPro" id="IPR043155">
    <property type="entry name" value="VPS33_dom3b"/>
</dbReference>
<dbReference type="Pfam" id="PF00995">
    <property type="entry name" value="Sec1"/>
    <property type="match status" value="1"/>
</dbReference>
<evidence type="ECO:0000313" key="3">
    <source>
        <dbReference type="Proteomes" id="UP001212411"/>
    </source>
</evidence>
<dbReference type="RefSeq" id="XP_056035360.1">
    <property type="nucleotide sequence ID" value="XM_056179932.1"/>
</dbReference>
<dbReference type="Gene3D" id="3.40.50.1910">
    <property type="match status" value="1"/>
</dbReference>
<gene>
    <name evidence="2" type="primary">vps33</name>
    <name evidence="2" type="ORF">SOMG_01139</name>
</gene>
<dbReference type="SUPFAM" id="SSF56815">
    <property type="entry name" value="Sec1/munc18-like (SM) proteins"/>
    <property type="match status" value="1"/>
</dbReference>
<dbReference type="GeneID" id="80874621"/>
<accession>A0AAF0ATY9</accession>
<reference evidence="2 3" key="1">
    <citation type="journal article" date="2023" name="G3 (Bethesda)">
        <title>A high-quality reference genome for the fission yeast Schizosaccharomyces osmophilus.</title>
        <authorList>
            <person name="Jia G.S."/>
            <person name="Zhang W.C."/>
            <person name="Liang Y."/>
            <person name="Liu X.H."/>
            <person name="Rhind N."/>
            <person name="Pidoux A."/>
            <person name="Brysch-Herzberg M."/>
            <person name="Du L.L."/>
        </authorList>
    </citation>
    <scope>NUCLEOTIDE SEQUENCE [LARGE SCALE GENOMIC DNA]</scope>
    <source>
        <strain evidence="2 3">CBS 15793</strain>
    </source>
</reference>
<dbReference type="Gene3D" id="3.40.50.2060">
    <property type="match status" value="1"/>
</dbReference>
<dbReference type="Gene3D" id="3.90.830.10">
    <property type="entry name" value="Syntaxin Binding Protein 1, Chain A, domain 2"/>
    <property type="match status" value="1"/>
</dbReference>